<dbReference type="EMBL" id="JACCHL010000001">
    <property type="protein sequence ID" value="NYH55762.1"/>
    <property type="molecule type" value="Genomic_DNA"/>
</dbReference>
<dbReference type="GO" id="GO:0043531">
    <property type="term" value="F:ADP binding"/>
    <property type="evidence" value="ECO:0007669"/>
    <property type="project" value="InterPro"/>
</dbReference>
<sequence length="716" mass="78952">MADVSGRAVQARDVRGGVHFHGHGASHSSTPVPRQLPGDVRGFVNRTGEPEILSARVHDTGQSSEERSETAVHVIAGTAGVGKTALALRWAHRVRERFPDGQLYVDLQGYGPDLPMASGQVLERFLRAFGVPADAIPSDTDSRAALYRSFLAERRVLILLDNASTTAQVRPLLPGSADCAVVITSRDRLSGLVARDGAQRLTVRTLGPAEAVELLEYVTVRHRPQDDPQEVAELARLCGRLPLALRIAAERAVSRPHMPLDDLIQDLRDESALWDALATDDEEEADTVRSVFAWSYRALPQEAARLFRLLGLHPGRDFATGAAAALADLSERRARRTLDSLVDVHLLEQTGPDRYLFHDLLRSYAMDQVRDEEPLLRGHAPERLLLWYLRSAYRAGQALDSNLRRPEPDDLLTGSAQDRPSVFTDNTEAIRWFEVEGPNLMSAAEAAASHGLDGLTWRFPYVLRHFPTCHTFGQKWNTVLRLGLEAVRREHRPLTESDLEESLGIAHLQSNRPDDAIIHHGLALELRREAGDELGVAMSLNAVGLVHLRGHRLGEARDRFERSLASARVLEDRLWEGTALGNLVRCLLDAGHVEEAVGLADQALTLHRRTGNRMSEFACLTSLSAAWRELGRADRSLALTEQALEIAQELDHTVREGSRSSNSAGSTCCSGTWRTPCPPSTRRRACTAASPTTCARPRPSRAWARSTRCSNALTRP</sequence>
<gene>
    <name evidence="3" type="ORF">HNR06_005351</name>
</gene>
<dbReference type="Pfam" id="PF13374">
    <property type="entry name" value="TPR_10"/>
    <property type="match status" value="1"/>
</dbReference>
<feature type="region of interest" description="Disordered" evidence="1">
    <location>
        <begin position="1"/>
        <end position="68"/>
    </location>
</feature>
<protein>
    <submittedName>
        <fullName evidence="3">Tetratricopeptide (TPR) repeat protein</fullName>
    </submittedName>
</protein>
<dbReference type="Pfam" id="PF13424">
    <property type="entry name" value="TPR_12"/>
    <property type="match status" value="1"/>
</dbReference>
<dbReference type="Gene3D" id="1.25.40.10">
    <property type="entry name" value="Tetratricopeptide repeat domain"/>
    <property type="match status" value="1"/>
</dbReference>
<dbReference type="SUPFAM" id="SSF48452">
    <property type="entry name" value="TPR-like"/>
    <property type="match status" value="1"/>
</dbReference>
<proteinExistence type="predicted"/>
<evidence type="ECO:0000259" key="2">
    <source>
        <dbReference type="Pfam" id="PF00931"/>
    </source>
</evidence>
<dbReference type="PANTHER" id="PTHR47691">
    <property type="entry name" value="REGULATOR-RELATED"/>
    <property type="match status" value="1"/>
</dbReference>
<organism evidence="3 4">
    <name type="scientific">Nocardiopsis sinuspersici</name>
    <dbReference type="NCBI Taxonomy" id="501010"/>
    <lineage>
        <taxon>Bacteria</taxon>
        <taxon>Bacillati</taxon>
        <taxon>Actinomycetota</taxon>
        <taxon>Actinomycetes</taxon>
        <taxon>Streptosporangiales</taxon>
        <taxon>Nocardiopsidaceae</taxon>
        <taxon>Nocardiopsis</taxon>
    </lineage>
</organism>
<dbReference type="InterPro" id="IPR002182">
    <property type="entry name" value="NB-ARC"/>
</dbReference>
<evidence type="ECO:0000313" key="4">
    <source>
        <dbReference type="Proteomes" id="UP000584931"/>
    </source>
</evidence>
<dbReference type="PANTHER" id="PTHR47691:SF3">
    <property type="entry name" value="HTH-TYPE TRANSCRIPTIONAL REGULATOR RV0890C-RELATED"/>
    <property type="match status" value="1"/>
</dbReference>
<dbReference type="Gene3D" id="3.40.50.300">
    <property type="entry name" value="P-loop containing nucleotide triphosphate hydrolases"/>
    <property type="match status" value="1"/>
</dbReference>
<reference evidence="3 4" key="1">
    <citation type="submission" date="2020-07" db="EMBL/GenBank/DDBJ databases">
        <title>Sequencing the genomes of 1000 actinobacteria strains.</title>
        <authorList>
            <person name="Klenk H.-P."/>
        </authorList>
    </citation>
    <scope>NUCLEOTIDE SEQUENCE [LARGE SCALE GENOMIC DNA]</scope>
    <source>
        <strain evidence="3 4">DSM 45278</strain>
    </source>
</reference>
<evidence type="ECO:0000256" key="1">
    <source>
        <dbReference type="SAM" id="MobiDB-lite"/>
    </source>
</evidence>
<dbReference type="PRINTS" id="PR00364">
    <property type="entry name" value="DISEASERSIST"/>
</dbReference>
<dbReference type="InterPro" id="IPR027417">
    <property type="entry name" value="P-loop_NTPase"/>
</dbReference>
<comment type="caution">
    <text evidence="3">The sequence shown here is derived from an EMBL/GenBank/DDBJ whole genome shotgun (WGS) entry which is preliminary data.</text>
</comment>
<feature type="compositionally biased region" description="Basic and acidic residues" evidence="1">
    <location>
        <begin position="56"/>
        <end position="68"/>
    </location>
</feature>
<evidence type="ECO:0000313" key="3">
    <source>
        <dbReference type="EMBL" id="NYH55762.1"/>
    </source>
</evidence>
<dbReference type="InterPro" id="IPR011990">
    <property type="entry name" value="TPR-like_helical_dom_sf"/>
</dbReference>
<feature type="domain" description="NB-ARC" evidence="2">
    <location>
        <begin position="68"/>
        <end position="221"/>
    </location>
</feature>
<name>A0A7Y9XH64_9ACTN</name>
<dbReference type="Proteomes" id="UP000584931">
    <property type="component" value="Unassembled WGS sequence"/>
</dbReference>
<accession>A0A7Y9XH64</accession>
<dbReference type="Pfam" id="PF00931">
    <property type="entry name" value="NB-ARC"/>
    <property type="match status" value="1"/>
</dbReference>
<dbReference type="AlphaFoldDB" id="A0A7Y9XH64"/>
<dbReference type="SUPFAM" id="SSF52540">
    <property type="entry name" value="P-loop containing nucleoside triphosphate hydrolases"/>
    <property type="match status" value="1"/>
</dbReference>